<sequence>SRVPASRVGRLFHYGGLAASLGWGMASEAVRRTGREPSSASRSLLMSEANLERLVAKLAKMRGAALKLGQFLSIQDTKQLPPQLEAILQRVQNSANYMPEWQTEKVLVDTLGADWRSHFDDFDLRPFAAASIGQVHAATLSPTSPLAEQYPGVERLAVKVQFPGVRESITSDLATLRWLLLASAALPRGLYLDNTLRVLGRELDDECDYVREAECGRRMRHAIVNSPLRADFDVPRVVGELSGPMVLTTEMMTGRPLKDVLDLDQPARDLIGTRIIQLCMHELFDFRLMQTDPNWSNFLYNAQSNKLELIDFGATREYSDAFMSLYEGLLRAAVDEDREAALRFSRELGYLSGDENEVMLDAHLDSLFALATPFRPSSPSPFPFGDLGPPITAKIRAQIPVMLKHRLRPPPEETYSLNRKLSGAFLLCERLGSRVPVQEAWRAVLK</sequence>
<reference evidence="6 7" key="1">
    <citation type="journal article" date="2015" name="Front. Microbiol.">
        <title>Genome sequence of the plant growth promoting endophytic yeast Rhodotorula graminis WP1.</title>
        <authorList>
            <person name="Firrincieli A."/>
            <person name="Otillar R."/>
            <person name="Salamov A."/>
            <person name="Schmutz J."/>
            <person name="Khan Z."/>
            <person name="Redman R.S."/>
            <person name="Fleck N.D."/>
            <person name="Lindquist E."/>
            <person name="Grigoriev I.V."/>
            <person name="Doty S.L."/>
        </authorList>
    </citation>
    <scope>NUCLEOTIDE SEQUENCE [LARGE SCALE GENOMIC DNA]</scope>
    <source>
        <strain evidence="6 7">WP1</strain>
    </source>
</reference>
<protein>
    <recommendedName>
        <fullName evidence="5">ABC1 atypical kinase-like domain-containing protein</fullName>
    </recommendedName>
</protein>
<evidence type="ECO:0000256" key="4">
    <source>
        <dbReference type="ARBA" id="ARBA00022840"/>
    </source>
</evidence>
<dbReference type="OMA" id="PEYYVPR"/>
<gene>
    <name evidence="6" type="ORF">RHOBADRAFT_18737</name>
</gene>
<proteinExistence type="inferred from homology"/>
<dbReference type="InterPro" id="IPR051409">
    <property type="entry name" value="Atypical_kinase_ADCK"/>
</dbReference>
<accession>A0A0P9GGA1</accession>
<feature type="domain" description="ABC1 atypical kinase-like" evidence="5">
    <location>
        <begin position="90"/>
        <end position="342"/>
    </location>
</feature>
<dbReference type="CDD" id="cd13970">
    <property type="entry name" value="ABC1_ADCK3"/>
    <property type="match status" value="1"/>
</dbReference>
<organism evidence="6 7">
    <name type="scientific">Rhodotorula graminis (strain WP1)</name>
    <dbReference type="NCBI Taxonomy" id="578459"/>
    <lineage>
        <taxon>Eukaryota</taxon>
        <taxon>Fungi</taxon>
        <taxon>Dikarya</taxon>
        <taxon>Basidiomycota</taxon>
        <taxon>Pucciniomycotina</taxon>
        <taxon>Microbotryomycetes</taxon>
        <taxon>Sporidiobolales</taxon>
        <taxon>Sporidiobolaceae</taxon>
        <taxon>Rhodotorula</taxon>
    </lineage>
</organism>
<dbReference type="AlphaFoldDB" id="A0A0P9GGA1"/>
<keyword evidence="7" id="KW-1185">Reference proteome</keyword>
<feature type="non-terminal residue" evidence="6">
    <location>
        <position position="1"/>
    </location>
</feature>
<evidence type="ECO:0000256" key="3">
    <source>
        <dbReference type="ARBA" id="ARBA00022741"/>
    </source>
</evidence>
<dbReference type="OrthoDB" id="201153at2759"/>
<dbReference type="Pfam" id="PF03109">
    <property type="entry name" value="ABC1"/>
    <property type="match status" value="1"/>
</dbReference>
<dbReference type="PANTHER" id="PTHR43851">
    <property type="match status" value="1"/>
</dbReference>
<evidence type="ECO:0000256" key="2">
    <source>
        <dbReference type="ARBA" id="ARBA00022679"/>
    </source>
</evidence>
<keyword evidence="4" id="KW-0067">ATP-binding</keyword>
<evidence type="ECO:0000313" key="7">
    <source>
        <dbReference type="Proteomes" id="UP000053890"/>
    </source>
</evidence>
<dbReference type="GO" id="GO:0016740">
    <property type="term" value="F:transferase activity"/>
    <property type="evidence" value="ECO:0007669"/>
    <property type="project" value="UniProtKB-KW"/>
</dbReference>
<comment type="similarity">
    <text evidence="1">Belongs to the protein kinase superfamily. ADCK protein kinase family.</text>
</comment>
<dbReference type="SUPFAM" id="SSF56112">
    <property type="entry name" value="Protein kinase-like (PK-like)"/>
    <property type="match status" value="1"/>
</dbReference>
<name>A0A0P9GGA1_RHOGW</name>
<dbReference type="GO" id="GO:0006744">
    <property type="term" value="P:ubiquinone biosynthetic process"/>
    <property type="evidence" value="ECO:0007669"/>
    <property type="project" value="TreeGrafter"/>
</dbReference>
<keyword evidence="2" id="KW-0808">Transferase</keyword>
<keyword evidence="3" id="KW-0547">Nucleotide-binding</keyword>
<dbReference type="PANTHER" id="PTHR43851:SF3">
    <property type="entry name" value="COENZYME Q8"/>
    <property type="match status" value="1"/>
</dbReference>
<dbReference type="EMBL" id="KQ474090">
    <property type="protein sequence ID" value="KPV71867.1"/>
    <property type="molecule type" value="Genomic_DNA"/>
</dbReference>
<dbReference type="Proteomes" id="UP000053890">
    <property type="component" value="Unassembled WGS sequence"/>
</dbReference>
<dbReference type="InterPro" id="IPR034646">
    <property type="entry name" value="ADCK3_dom"/>
</dbReference>
<dbReference type="RefSeq" id="XP_018267916.1">
    <property type="nucleotide sequence ID" value="XM_018412445.1"/>
</dbReference>
<dbReference type="InterPro" id="IPR011009">
    <property type="entry name" value="Kinase-like_dom_sf"/>
</dbReference>
<dbReference type="STRING" id="578459.A0A0P9GGA1"/>
<evidence type="ECO:0000259" key="5">
    <source>
        <dbReference type="Pfam" id="PF03109"/>
    </source>
</evidence>
<dbReference type="InterPro" id="IPR004147">
    <property type="entry name" value="ABC1_dom"/>
</dbReference>
<dbReference type="GeneID" id="28972894"/>
<evidence type="ECO:0000313" key="6">
    <source>
        <dbReference type="EMBL" id="KPV71867.1"/>
    </source>
</evidence>
<evidence type="ECO:0000256" key="1">
    <source>
        <dbReference type="ARBA" id="ARBA00009670"/>
    </source>
</evidence>
<dbReference type="GO" id="GO:0005524">
    <property type="term" value="F:ATP binding"/>
    <property type="evidence" value="ECO:0007669"/>
    <property type="project" value="UniProtKB-KW"/>
</dbReference>